<evidence type="ECO:0000313" key="4">
    <source>
        <dbReference type="Proteomes" id="UP000293291"/>
    </source>
</evidence>
<dbReference type="GO" id="GO:0000160">
    <property type="term" value="P:phosphorelay signal transduction system"/>
    <property type="evidence" value="ECO:0007669"/>
    <property type="project" value="InterPro"/>
</dbReference>
<dbReference type="PROSITE" id="PS50110">
    <property type="entry name" value="RESPONSE_REGULATORY"/>
    <property type="match status" value="1"/>
</dbReference>
<dbReference type="SMART" id="SM00448">
    <property type="entry name" value="REC"/>
    <property type="match status" value="1"/>
</dbReference>
<comment type="caution">
    <text evidence="3">The sequence shown here is derived from an EMBL/GenBank/DDBJ whole genome shotgun (WGS) entry which is preliminary data.</text>
</comment>
<accession>A0A4Q2S9F1</accession>
<dbReference type="SUPFAM" id="SSF52172">
    <property type="entry name" value="CheY-like"/>
    <property type="match status" value="1"/>
</dbReference>
<evidence type="ECO:0000259" key="2">
    <source>
        <dbReference type="PROSITE" id="PS50110"/>
    </source>
</evidence>
<organism evidence="3 4">
    <name type="scientific">Nocardioides ganghwensis</name>
    <dbReference type="NCBI Taxonomy" id="252230"/>
    <lineage>
        <taxon>Bacteria</taxon>
        <taxon>Bacillati</taxon>
        <taxon>Actinomycetota</taxon>
        <taxon>Actinomycetes</taxon>
        <taxon>Propionibacteriales</taxon>
        <taxon>Nocardioidaceae</taxon>
        <taxon>Nocardioides</taxon>
    </lineage>
</organism>
<evidence type="ECO:0000256" key="1">
    <source>
        <dbReference type="PROSITE-ProRule" id="PRU00169"/>
    </source>
</evidence>
<protein>
    <submittedName>
        <fullName evidence="3">Response regulator</fullName>
    </submittedName>
</protein>
<dbReference type="CDD" id="cd17546">
    <property type="entry name" value="REC_hyHK_CKI1_RcsC-like"/>
    <property type="match status" value="1"/>
</dbReference>
<reference evidence="3 4" key="1">
    <citation type="submission" date="2019-01" db="EMBL/GenBank/DDBJ databases">
        <title>Novel species of Nocardioides.</title>
        <authorList>
            <person name="Liu Q."/>
            <person name="Xin Y.-H."/>
        </authorList>
    </citation>
    <scope>NUCLEOTIDE SEQUENCE [LARGE SCALE GENOMIC DNA]</scope>
    <source>
        <strain evidence="3 4">CGMCC 4.6875</strain>
    </source>
</reference>
<dbReference type="Pfam" id="PF00072">
    <property type="entry name" value="Response_reg"/>
    <property type="match status" value="1"/>
</dbReference>
<dbReference type="InterPro" id="IPR011006">
    <property type="entry name" value="CheY-like_superfamily"/>
</dbReference>
<sequence>MRNTLTGRAILQDRSELPPSLTNLAYVSSEGRHLRFLVVDDNEDIRDVFCRLIERAGHDAETAVDGQEAVETLQGEKYDVMLLDLTMPRMTGVDVVRWLRAHPDVAPELRIVVISAWAGEHRAVLQELGITTVMQKPLRIQQLTDLIAETLRDMES</sequence>
<keyword evidence="4" id="KW-1185">Reference proteome</keyword>
<dbReference type="Gene3D" id="3.40.50.2300">
    <property type="match status" value="1"/>
</dbReference>
<feature type="modified residue" description="4-aspartylphosphate" evidence="1">
    <location>
        <position position="84"/>
    </location>
</feature>
<dbReference type="PANTHER" id="PTHR43228:SF1">
    <property type="entry name" value="TWO-COMPONENT RESPONSE REGULATOR ARR22"/>
    <property type="match status" value="1"/>
</dbReference>
<dbReference type="InterPro" id="IPR001789">
    <property type="entry name" value="Sig_transdc_resp-reg_receiver"/>
</dbReference>
<dbReference type="OrthoDB" id="3784905at2"/>
<dbReference type="EMBL" id="SDWU01000028">
    <property type="protein sequence ID" value="RYB97543.1"/>
    <property type="molecule type" value="Genomic_DNA"/>
</dbReference>
<dbReference type="Proteomes" id="UP000293291">
    <property type="component" value="Unassembled WGS sequence"/>
</dbReference>
<gene>
    <name evidence="3" type="ORF">EUA07_19525</name>
</gene>
<dbReference type="AlphaFoldDB" id="A0A4Q2S9F1"/>
<feature type="domain" description="Response regulatory" evidence="2">
    <location>
        <begin position="35"/>
        <end position="151"/>
    </location>
</feature>
<keyword evidence="1" id="KW-0597">Phosphoprotein</keyword>
<name>A0A4Q2S9F1_9ACTN</name>
<dbReference type="InterPro" id="IPR052048">
    <property type="entry name" value="ST_Response_Regulator"/>
</dbReference>
<dbReference type="PANTHER" id="PTHR43228">
    <property type="entry name" value="TWO-COMPONENT RESPONSE REGULATOR"/>
    <property type="match status" value="1"/>
</dbReference>
<evidence type="ECO:0000313" key="3">
    <source>
        <dbReference type="EMBL" id="RYB97543.1"/>
    </source>
</evidence>
<proteinExistence type="predicted"/>